<protein>
    <submittedName>
        <fullName evidence="2">Alpha/beta hydrolase</fullName>
    </submittedName>
</protein>
<sequence length="299" mass="32868">MASRTARVLLTATRIKSGALVLGLLTATLLQSGCSSVFFFPDKVTYITPDRLNLAYEDIYLDTADGETLHGWWLPAATDKDDTKGTVYFLHGNAQNVSSHILNVAWLPGEGYNVFAIDYRGYGKSTGAPDIEGALHDVETGMRWLAAKPETQDTPVFLLGQSLGGALGIPLASEWVKRAEEPEIQGVVLDGTFSGFRGIAREKLDSFWLTWLFQIPLSWAIPAEYEGVDRIDGISPVPTLVIHSVRDGIIPFHHGKKLYAAAEEPKEFLQTDTPHASTFVIPAYKQIVLDFLSRATGRF</sequence>
<proteinExistence type="predicted"/>
<evidence type="ECO:0000313" key="3">
    <source>
        <dbReference type="Proteomes" id="UP001223547"/>
    </source>
</evidence>
<dbReference type="Proteomes" id="UP001223547">
    <property type="component" value="Unassembled WGS sequence"/>
</dbReference>
<keyword evidence="2" id="KW-0378">Hydrolase</keyword>
<dbReference type="RefSeq" id="WP_219866889.1">
    <property type="nucleotide sequence ID" value="NZ_JASSQD010000001.1"/>
</dbReference>
<comment type="caution">
    <text evidence="2">The sequence shown here is derived from an EMBL/GenBank/DDBJ whole genome shotgun (WGS) entry which is preliminary data.</text>
</comment>
<dbReference type="InterPro" id="IPR022742">
    <property type="entry name" value="Hydrolase_4"/>
</dbReference>
<keyword evidence="3" id="KW-1185">Reference proteome</keyword>
<name>A0ABT7H8A2_9GAMM</name>
<dbReference type="SUPFAM" id="SSF53474">
    <property type="entry name" value="alpha/beta-Hydrolases"/>
    <property type="match status" value="1"/>
</dbReference>
<evidence type="ECO:0000259" key="1">
    <source>
        <dbReference type="Pfam" id="PF12146"/>
    </source>
</evidence>
<dbReference type="EMBL" id="JASSQD010000001">
    <property type="protein sequence ID" value="MDK9556591.1"/>
    <property type="molecule type" value="Genomic_DNA"/>
</dbReference>
<dbReference type="Gene3D" id="3.40.50.1820">
    <property type="entry name" value="alpha/beta hydrolase"/>
    <property type="match status" value="1"/>
</dbReference>
<dbReference type="Pfam" id="PF12146">
    <property type="entry name" value="Hydrolase_4"/>
    <property type="match status" value="1"/>
</dbReference>
<dbReference type="PANTHER" id="PTHR12277:SF81">
    <property type="entry name" value="PROTEIN ABHD13"/>
    <property type="match status" value="1"/>
</dbReference>
<accession>A0ABT7H8A2</accession>
<dbReference type="InterPro" id="IPR029058">
    <property type="entry name" value="AB_hydrolase_fold"/>
</dbReference>
<gene>
    <name evidence="2" type="ORF">QQF73_03060</name>
</gene>
<dbReference type="PANTHER" id="PTHR12277">
    <property type="entry name" value="ALPHA/BETA HYDROLASE DOMAIN-CONTAINING PROTEIN"/>
    <property type="match status" value="1"/>
</dbReference>
<evidence type="ECO:0000313" key="2">
    <source>
        <dbReference type="EMBL" id="MDK9556591.1"/>
    </source>
</evidence>
<reference evidence="2 3" key="1">
    <citation type="submission" date="2023-05" db="EMBL/GenBank/DDBJ databases">
        <title>Marinobacter albus sp. nov., a marine bacterium isolated from sand in a coastal intertidal zone of huludao.</title>
        <authorList>
            <person name="Deng T."/>
        </authorList>
    </citation>
    <scope>NUCLEOTIDE SEQUENCE [LARGE SCALE GENOMIC DNA]</scope>
    <source>
        <strain evidence="2 3">M216</strain>
    </source>
</reference>
<organism evidence="2 3">
    <name type="scientific">Marinobacter albus</name>
    <dbReference type="NCBI Taxonomy" id="3030833"/>
    <lineage>
        <taxon>Bacteria</taxon>
        <taxon>Pseudomonadati</taxon>
        <taxon>Pseudomonadota</taxon>
        <taxon>Gammaproteobacteria</taxon>
        <taxon>Pseudomonadales</taxon>
        <taxon>Marinobacteraceae</taxon>
        <taxon>Marinobacter</taxon>
    </lineage>
</organism>
<feature type="domain" description="Serine aminopeptidase S33" evidence="1">
    <location>
        <begin position="82"/>
        <end position="195"/>
    </location>
</feature>
<dbReference type="GO" id="GO:0016787">
    <property type="term" value="F:hydrolase activity"/>
    <property type="evidence" value="ECO:0007669"/>
    <property type="project" value="UniProtKB-KW"/>
</dbReference>